<evidence type="ECO:0000313" key="2">
    <source>
        <dbReference type="EMBL" id="MBD2295253.1"/>
    </source>
</evidence>
<feature type="domain" description="Transposase IS200-like" evidence="1">
    <location>
        <begin position="21"/>
        <end position="168"/>
    </location>
</feature>
<dbReference type="InterPro" id="IPR036515">
    <property type="entry name" value="Transposase_17_sf"/>
</dbReference>
<dbReference type="InterPro" id="IPR002686">
    <property type="entry name" value="Transposase_17"/>
</dbReference>
<dbReference type="GO" id="GO:0043565">
    <property type="term" value="F:sequence-specific DNA binding"/>
    <property type="evidence" value="ECO:0007669"/>
    <property type="project" value="TreeGrafter"/>
</dbReference>
<dbReference type="Gene3D" id="3.30.70.1290">
    <property type="entry name" value="Transposase IS200-like"/>
    <property type="match status" value="1"/>
</dbReference>
<dbReference type="PANTHER" id="PTHR36966">
    <property type="entry name" value="REP-ASSOCIATED TYROSINE TRANSPOSASE"/>
    <property type="match status" value="1"/>
</dbReference>
<comment type="caution">
    <text evidence="2">The sequence shown here is derived from an EMBL/GenBank/DDBJ whole genome shotgun (WGS) entry which is preliminary data.</text>
</comment>
<reference evidence="3" key="1">
    <citation type="journal article" date="2020" name="ISME J.">
        <title>Comparative genomics reveals insights into cyanobacterial evolution and habitat adaptation.</title>
        <authorList>
            <person name="Chen M.Y."/>
            <person name="Teng W.K."/>
            <person name="Zhao L."/>
            <person name="Hu C.X."/>
            <person name="Zhou Y.K."/>
            <person name="Han B.P."/>
            <person name="Song L.R."/>
            <person name="Shu W.S."/>
        </authorList>
    </citation>
    <scope>NUCLEOTIDE SEQUENCE [LARGE SCALE GENOMIC DNA]</scope>
    <source>
        <strain evidence="3">FACHB-251</strain>
    </source>
</reference>
<sequence length="188" mass="22306">MTLYKNKYRIESARCPKWDYTSNGYYFVTICTYNKHPFFGEIINGEMVLNLISEIVAVEWQKTEEIRPNIKLDAWVIMPNHLHGIVIIDKTLVETTRRVVSTHRNVSTDKTRLQSNSLGSIIGQFKSVCTKQIWAAGYTDFRWQSRFHDHIIRDEEALNQIREYIINNPMKWEEDEHHPANFNVRKFN</sequence>
<evidence type="ECO:0000259" key="1">
    <source>
        <dbReference type="SMART" id="SM01321"/>
    </source>
</evidence>
<evidence type="ECO:0000313" key="3">
    <source>
        <dbReference type="Proteomes" id="UP000662185"/>
    </source>
</evidence>
<accession>A0A927A2C1</accession>
<protein>
    <submittedName>
        <fullName evidence="2">Transposase</fullName>
    </submittedName>
</protein>
<name>A0A927A2C1_9NOST</name>
<dbReference type="GO" id="GO:0006313">
    <property type="term" value="P:DNA transposition"/>
    <property type="evidence" value="ECO:0007669"/>
    <property type="project" value="InterPro"/>
</dbReference>
<gene>
    <name evidence="2" type="ORF">H6G06_17645</name>
</gene>
<dbReference type="PANTHER" id="PTHR36966:SF1">
    <property type="entry name" value="REP-ASSOCIATED TYROSINE TRANSPOSASE"/>
    <property type="match status" value="1"/>
</dbReference>
<dbReference type="EMBL" id="JACJQU010000011">
    <property type="protein sequence ID" value="MBD2295253.1"/>
    <property type="molecule type" value="Genomic_DNA"/>
</dbReference>
<dbReference type="RefSeq" id="WP_190562464.1">
    <property type="nucleotide sequence ID" value="NZ_JACJQU010000011.1"/>
</dbReference>
<dbReference type="GO" id="GO:0004803">
    <property type="term" value="F:transposase activity"/>
    <property type="evidence" value="ECO:0007669"/>
    <property type="project" value="InterPro"/>
</dbReference>
<proteinExistence type="predicted"/>
<organism evidence="2 3">
    <name type="scientific">Anabaena sphaerica FACHB-251</name>
    <dbReference type="NCBI Taxonomy" id="2692883"/>
    <lineage>
        <taxon>Bacteria</taxon>
        <taxon>Bacillati</taxon>
        <taxon>Cyanobacteriota</taxon>
        <taxon>Cyanophyceae</taxon>
        <taxon>Nostocales</taxon>
        <taxon>Nostocaceae</taxon>
        <taxon>Anabaena</taxon>
    </lineage>
</organism>
<dbReference type="Proteomes" id="UP000662185">
    <property type="component" value="Unassembled WGS sequence"/>
</dbReference>
<dbReference type="AlphaFoldDB" id="A0A927A2C1"/>
<dbReference type="SMART" id="SM01321">
    <property type="entry name" value="Y1_Tnp"/>
    <property type="match status" value="1"/>
</dbReference>
<keyword evidence="3" id="KW-1185">Reference proteome</keyword>
<dbReference type="SUPFAM" id="SSF143422">
    <property type="entry name" value="Transposase IS200-like"/>
    <property type="match status" value="1"/>
</dbReference>
<dbReference type="InterPro" id="IPR052715">
    <property type="entry name" value="RAYT_transposase"/>
</dbReference>